<gene>
    <name evidence="1" type="ORF">COW28_07750</name>
</gene>
<dbReference type="SUPFAM" id="SSF48371">
    <property type="entry name" value="ARM repeat"/>
    <property type="match status" value="1"/>
</dbReference>
<accession>A0A2M7GUN0</accession>
<dbReference type="InterPro" id="IPR004155">
    <property type="entry name" value="PBS_lyase_HEAT"/>
</dbReference>
<comment type="caution">
    <text evidence="1">The sequence shown here is derived from an EMBL/GenBank/DDBJ whole genome shotgun (WGS) entry which is preliminary data.</text>
</comment>
<dbReference type="GO" id="GO:0016491">
    <property type="term" value="F:oxidoreductase activity"/>
    <property type="evidence" value="ECO:0007669"/>
    <property type="project" value="TreeGrafter"/>
</dbReference>
<protein>
    <recommendedName>
        <fullName evidence="3">HEAT repeat domain-containing protein</fullName>
    </recommendedName>
</protein>
<dbReference type="Gene3D" id="1.25.10.10">
    <property type="entry name" value="Leucine-rich Repeat Variant"/>
    <property type="match status" value="1"/>
</dbReference>
<dbReference type="PANTHER" id="PTHR12697">
    <property type="entry name" value="PBS LYASE HEAT-LIKE PROTEIN"/>
    <property type="match status" value="1"/>
</dbReference>
<dbReference type="PANTHER" id="PTHR12697:SF5">
    <property type="entry name" value="DEOXYHYPUSINE HYDROXYLASE"/>
    <property type="match status" value="1"/>
</dbReference>
<dbReference type="InterPro" id="IPR016024">
    <property type="entry name" value="ARM-type_fold"/>
</dbReference>
<dbReference type="Pfam" id="PF13646">
    <property type="entry name" value="HEAT_2"/>
    <property type="match status" value="1"/>
</dbReference>
<dbReference type="AlphaFoldDB" id="A0A2M7GUN0"/>
<sequence length="133" mass="15079">MFNLTDIEKLQKGVEIITGKYLLRKKEVTQKTEEEEQKRDYLAVPELIENLKSSSANIRANAALELGRIGDKRAIKALIESINDSAGEVSRNSIYALGWMQAKEAVPALTKATSSKDKWIRRRVTEALGLYWR</sequence>
<evidence type="ECO:0000313" key="1">
    <source>
        <dbReference type="EMBL" id="PIW31028.1"/>
    </source>
</evidence>
<dbReference type="SMART" id="SM00567">
    <property type="entry name" value="EZ_HEAT"/>
    <property type="match status" value="2"/>
</dbReference>
<dbReference type="Proteomes" id="UP000230025">
    <property type="component" value="Unassembled WGS sequence"/>
</dbReference>
<evidence type="ECO:0008006" key="3">
    <source>
        <dbReference type="Google" id="ProtNLM"/>
    </source>
</evidence>
<evidence type="ECO:0000313" key="2">
    <source>
        <dbReference type="Proteomes" id="UP000230025"/>
    </source>
</evidence>
<proteinExistence type="predicted"/>
<dbReference type="InterPro" id="IPR011989">
    <property type="entry name" value="ARM-like"/>
</dbReference>
<organism evidence="1 2">
    <name type="scientific">bacterium (Candidatus Ratteibacteria) CG15_BIG_FIL_POST_REV_8_21_14_020_41_12</name>
    <dbReference type="NCBI Taxonomy" id="2014291"/>
    <lineage>
        <taxon>Bacteria</taxon>
        <taxon>Candidatus Ratteibacteria</taxon>
    </lineage>
</organism>
<reference evidence="2" key="1">
    <citation type="submission" date="2017-09" db="EMBL/GenBank/DDBJ databases">
        <title>Depth-based differentiation of microbial function through sediment-hosted aquifers and enrichment of novel symbionts in the deep terrestrial subsurface.</title>
        <authorList>
            <person name="Probst A.J."/>
            <person name="Ladd B."/>
            <person name="Jarett J.K."/>
            <person name="Geller-Mcgrath D.E."/>
            <person name="Sieber C.M.K."/>
            <person name="Emerson J.B."/>
            <person name="Anantharaman K."/>
            <person name="Thomas B.C."/>
            <person name="Malmstrom R."/>
            <person name="Stieglmeier M."/>
            <person name="Klingl A."/>
            <person name="Woyke T."/>
            <person name="Ryan C.M."/>
            <person name="Banfield J.F."/>
        </authorList>
    </citation>
    <scope>NUCLEOTIDE SEQUENCE [LARGE SCALE GENOMIC DNA]</scope>
</reference>
<dbReference type="EMBL" id="PFFY01000362">
    <property type="protein sequence ID" value="PIW31028.1"/>
    <property type="molecule type" value="Genomic_DNA"/>
</dbReference>
<name>A0A2M7GUN0_9BACT</name>